<dbReference type="Proteomes" id="UP000299794">
    <property type="component" value="Unassembled WGS sequence"/>
</dbReference>
<dbReference type="EMBL" id="BJCD01000039">
    <property type="protein sequence ID" value="GDZ93995.1"/>
    <property type="molecule type" value="Genomic_DNA"/>
</dbReference>
<organism evidence="6 7">
    <name type="scientific">Planktothrix agardhii CCAP 1459/11A</name>
    <dbReference type="NCBI Taxonomy" id="282420"/>
    <lineage>
        <taxon>Bacteria</taxon>
        <taxon>Bacillati</taxon>
        <taxon>Cyanobacteriota</taxon>
        <taxon>Cyanophyceae</taxon>
        <taxon>Oscillatoriophycideae</taxon>
        <taxon>Oscillatoriales</taxon>
        <taxon>Microcoleaceae</taxon>
        <taxon>Planktothrix</taxon>
    </lineage>
</organism>
<keyword evidence="4" id="KW-0233">DNA recombination</keyword>
<dbReference type="GO" id="GO:0004803">
    <property type="term" value="F:transposase activity"/>
    <property type="evidence" value="ECO:0007669"/>
    <property type="project" value="InterPro"/>
</dbReference>
<evidence type="ECO:0000256" key="2">
    <source>
        <dbReference type="ARBA" id="ARBA00022578"/>
    </source>
</evidence>
<protein>
    <submittedName>
        <fullName evidence="6">Transposase Tn3 family protein</fullName>
    </submittedName>
</protein>
<sequence length="646" mass="74741">MNGITIVSPSTLKNLVKEFKSNGPTYRERVYTVMRASYVHHYRRMVPQIPTALEFCSNNELYQPVIKALELIKKYMGSSQHYYSPEDEVLIDGVLKTRWREIVVEVDDSGVEKINRVNYEISVLQALREQLRSKEIWVVGAKRYGNPEEDLPKDFEGQRQVYYQALGQPTDAEAFITSLQQKMTTALEQLDNQMPKNPKVKILTRDKGWISVSPLEAQPEPLNLQRIKTELISRWSMTSLLDILKETDLRVGFTEQFQSVASRETLDKKVLQRRLLLCLFGLGTNTGLKRISSGGTGENYPDLLYIKRRYIHKENLRNAIIQVVNAIFQVRMPTIWGEGTTACASDSRKFGSWDQNLMTEWHIRYGGRGVMIYWHVERKSVCIYSQLKTCSSSEVAAMIEGLLRHCTDMKVEKNYVDTHGQSEVAFAFCHLLGFQLLPRLKRIHKQKLYRPMAGQSNAYPNLQPVLTRPINWDLIRNQYDQMIKYATALRLGTAETEVILKRFSRSNIVHPTYQALAELGKVVKTIFLCDYLRHESLRQEINEGLNVVEQWNSANSFIFYGKNSEIAANRLEDQETAVLSLHLLQVCLVYINTLMMQQILSEKDWLKLMQKEDWRGLTPLTWSHINPYGTFRLDLDERLLIDPVVS</sequence>
<dbReference type="InterPro" id="IPR047653">
    <property type="entry name" value="Tn3-like_transpos"/>
</dbReference>
<evidence type="ECO:0000256" key="3">
    <source>
        <dbReference type="ARBA" id="ARBA00023125"/>
    </source>
</evidence>
<feature type="domain" description="Tn3 transposase DDE" evidence="5">
    <location>
        <begin position="242"/>
        <end position="631"/>
    </location>
</feature>
<reference evidence="7" key="1">
    <citation type="submission" date="2019-02" db="EMBL/GenBank/DDBJ databases">
        <title>Draft genome sequence of Planktothrix agardhii NIES-905.</title>
        <authorList>
            <person name="Yamaguchi H."/>
            <person name="Suzuki S."/>
            <person name="Kawachi M."/>
        </authorList>
    </citation>
    <scope>NUCLEOTIDE SEQUENCE [LARGE SCALE GENOMIC DNA]</scope>
    <source>
        <strain evidence="7">CCAP 1459/11A</strain>
    </source>
</reference>
<comment type="similarity">
    <text evidence="1">Belongs to the transposase 7 family.</text>
</comment>
<evidence type="ECO:0000259" key="5">
    <source>
        <dbReference type="Pfam" id="PF01526"/>
    </source>
</evidence>
<dbReference type="InterPro" id="IPR002513">
    <property type="entry name" value="Tn3_Tnp_DDE_dom"/>
</dbReference>
<name>A0A4P5ZVD4_PLAAG</name>
<dbReference type="GO" id="GO:0006313">
    <property type="term" value="P:DNA transposition"/>
    <property type="evidence" value="ECO:0007669"/>
    <property type="project" value="InterPro"/>
</dbReference>
<dbReference type="NCBIfam" id="NF033527">
    <property type="entry name" value="transpos_Tn3"/>
    <property type="match status" value="1"/>
</dbReference>
<gene>
    <name evidence="6" type="ORF">PA905_19450</name>
</gene>
<comment type="caution">
    <text evidence="6">The sequence shown here is derived from an EMBL/GenBank/DDBJ whole genome shotgun (WGS) entry which is preliminary data.</text>
</comment>
<keyword evidence="3" id="KW-0238">DNA-binding</keyword>
<accession>A0A4P5ZVD4</accession>
<evidence type="ECO:0000256" key="1">
    <source>
        <dbReference type="ARBA" id="ARBA00009402"/>
    </source>
</evidence>
<evidence type="ECO:0000256" key="4">
    <source>
        <dbReference type="ARBA" id="ARBA00023172"/>
    </source>
</evidence>
<evidence type="ECO:0000313" key="7">
    <source>
        <dbReference type="Proteomes" id="UP000299794"/>
    </source>
</evidence>
<keyword evidence="2" id="KW-0815">Transposition</keyword>
<proteinExistence type="inferred from homology"/>
<dbReference type="GO" id="GO:0003677">
    <property type="term" value="F:DNA binding"/>
    <property type="evidence" value="ECO:0007669"/>
    <property type="project" value="UniProtKB-KW"/>
</dbReference>
<dbReference type="AlphaFoldDB" id="A0A4P5ZVD4"/>
<dbReference type="Pfam" id="PF01526">
    <property type="entry name" value="DDE_Tnp_Tn3"/>
    <property type="match status" value="1"/>
</dbReference>
<evidence type="ECO:0000313" key="6">
    <source>
        <dbReference type="EMBL" id="GDZ93995.1"/>
    </source>
</evidence>